<dbReference type="InterPro" id="IPR036388">
    <property type="entry name" value="WH-like_DNA-bd_sf"/>
</dbReference>
<dbReference type="CDD" id="cd00090">
    <property type="entry name" value="HTH_ARSR"/>
    <property type="match status" value="2"/>
</dbReference>
<dbReference type="GO" id="GO:0003677">
    <property type="term" value="F:DNA binding"/>
    <property type="evidence" value="ECO:0007669"/>
    <property type="project" value="InterPro"/>
</dbReference>
<feature type="region of interest" description="Disordered" evidence="1">
    <location>
        <begin position="47"/>
        <end position="139"/>
    </location>
</feature>
<feature type="compositionally biased region" description="Acidic residues" evidence="1">
    <location>
        <begin position="172"/>
        <end position="187"/>
    </location>
</feature>
<feature type="region of interest" description="Disordered" evidence="1">
    <location>
        <begin position="400"/>
        <end position="437"/>
    </location>
</feature>
<evidence type="ECO:0000256" key="1">
    <source>
        <dbReference type="SAM" id="MobiDB-lite"/>
    </source>
</evidence>
<dbReference type="EMBL" id="FNLC01000001">
    <property type="protein sequence ID" value="SDQ19508.1"/>
    <property type="molecule type" value="Genomic_DNA"/>
</dbReference>
<dbReference type="PANTHER" id="PTHR36216">
    <property type="entry name" value="TRANSCRIPTIONAL REGULATOR, TRMB"/>
    <property type="match status" value="1"/>
</dbReference>
<dbReference type="InterPro" id="IPR001845">
    <property type="entry name" value="HTH_ArsR_DNA-bd_dom"/>
</dbReference>
<dbReference type="Pfam" id="PF25212">
    <property type="entry name" value="HVO_A0114"/>
    <property type="match status" value="1"/>
</dbReference>
<dbReference type="SMART" id="SM00418">
    <property type="entry name" value="HTH_ARSR"/>
    <property type="match status" value="1"/>
</dbReference>
<reference evidence="4" key="1">
    <citation type="submission" date="2016-10" db="EMBL/GenBank/DDBJ databases">
        <authorList>
            <person name="Varghese N."/>
            <person name="Submissions S."/>
        </authorList>
    </citation>
    <scope>NUCLEOTIDE SEQUENCE [LARGE SCALE GENOMIC DNA]</scope>
    <source>
        <strain evidence="4">DSM 24767</strain>
    </source>
</reference>
<dbReference type="GO" id="GO:0003700">
    <property type="term" value="F:DNA-binding transcription factor activity"/>
    <property type="evidence" value="ECO:0007669"/>
    <property type="project" value="InterPro"/>
</dbReference>
<gene>
    <name evidence="3" type="ORF">SAMN04489842_0035</name>
</gene>
<dbReference type="Gene3D" id="1.10.10.10">
    <property type="entry name" value="Winged helix-like DNA-binding domain superfamily/Winged helix DNA-binding domain"/>
    <property type="match status" value="2"/>
</dbReference>
<keyword evidence="4" id="KW-1185">Reference proteome</keyword>
<evidence type="ECO:0000313" key="3">
    <source>
        <dbReference type="EMBL" id="SDQ19508.1"/>
    </source>
</evidence>
<feature type="domain" description="HTH arsR-type" evidence="2">
    <location>
        <begin position="335"/>
        <end position="430"/>
    </location>
</feature>
<dbReference type="AlphaFoldDB" id="A0A1H0YWM7"/>
<dbReference type="InterPro" id="IPR036390">
    <property type="entry name" value="WH_DNA-bd_sf"/>
</dbReference>
<feature type="compositionally biased region" description="Acidic residues" evidence="1">
    <location>
        <begin position="51"/>
        <end position="75"/>
    </location>
</feature>
<protein>
    <submittedName>
        <fullName evidence="3">Helix-turn-helix domain-containing protein</fullName>
    </submittedName>
</protein>
<proteinExistence type="predicted"/>
<dbReference type="SMART" id="SM00347">
    <property type="entry name" value="HTH_MARR"/>
    <property type="match status" value="1"/>
</dbReference>
<feature type="region of interest" description="Disordered" evidence="1">
    <location>
        <begin position="165"/>
        <end position="207"/>
    </location>
</feature>
<dbReference type="STRING" id="1095778.SAMN04489842_0035"/>
<dbReference type="PROSITE" id="PS50987">
    <property type="entry name" value="HTH_ARSR_2"/>
    <property type="match status" value="1"/>
</dbReference>
<organism evidence="3 4">
    <name type="scientific">Natronobacterium texcoconense</name>
    <dbReference type="NCBI Taxonomy" id="1095778"/>
    <lineage>
        <taxon>Archaea</taxon>
        <taxon>Methanobacteriati</taxon>
        <taxon>Methanobacteriota</taxon>
        <taxon>Stenosarchaea group</taxon>
        <taxon>Halobacteria</taxon>
        <taxon>Halobacteriales</taxon>
        <taxon>Natrialbaceae</taxon>
        <taxon>Natronobacterium</taxon>
    </lineage>
</organism>
<feature type="compositionally biased region" description="Acidic residues" evidence="1">
    <location>
        <begin position="83"/>
        <end position="131"/>
    </location>
</feature>
<dbReference type="InterPro" id="IPR000835">
    <property type="entry name" value="HTH_MarR-typ"/>
</dbReference>
<dbReference type="PANTHER" id="PTHR36216:SF1">
    <property type="entry name" value="HTH ARSR-TYPE DOMAIN-CONTAINING PROTEIN"/>
    <property type="match status" value="1"/>
</dbReference>
<dbReference type="SUPFAM" id="SSF46785">
    <property type="entry name" value="Winged helix' DNA-binding domain"/>
    <property type="match status" value="2"/>
</dbReference>
<dbReference type="InterPro" id="IPR012318">
    <property type="entry name" value="HTH_CRP"/>
</dbReference>
<sequence length="437" mass="45727">MDASSPVVVLLLLAVAGLVVAAPASAAGTSGDGVVFDSADGDVTTLASTETFDDETSADVEDDTVSDSEDSDDTVADSNDSNDVLEDLDGDSADTSEDDTDAEDDLFEDTETLDDVDETIEESDEVVDDVNETAGNATPSEIIAETGVIVGANGTVLDADLEADTEAPTNESDGETASDDSTDDDSGEPAANGESNADDDGDLTGSIPGGAAGAGVAAGASGLALLARRFGTAAALNSSQGAGAIGSTFSSLLTAAREWGWRVFGLFGYQRFSDDDPLEHDGRRTLYEYIRSSPGSYFSEISEETGVPLQSARYHLRILEFENLVESERIRGRRRYAPVGVDSAELEAALNDDATAAVLRTLADEGPGSVSELAQRLGRDPSTISHHLNRLENEGLVEREREGRSVVTRLPDDVERALDRREPAESTAASVDMASRP</sequence>
<accession>A0A1H0YWM7</accession>
<feature type="compositionally biased region" description="Basic and acidic residues" evidence="1">
    <location>
        <begin position="400"/>
        <end position="424"/>
    </location>
</feature>
<dbReference type="Proteomes" id="UP000198848">
    <property type="component" value="Unassembled WGS sequence"/>
</dbReference>
<dbReference type="SMART" id="SM00419">
    <property type="entry name" value="HTH_CRP"/>
    <property type="match status" value="1"/>
</dbReference>
<name>A0A1H0YWM7_NATTX</name>
<dbReference type="InterPro" id="IPR011991">
    <property type="entry name" value="ArsR-like_HTH"/>
</dbReference>
<dbReference type="NCBIfam" id="NF033788">
    <property type="entry name" value="HTH_metalloreg"/>
    <property type="match status" value="1"/>
</dbReference>
<evidence type="ECO:0000259" key="2">
    <source>
        <dbReference type="PROSITE" id="PS50987"/>
    </source>
</evidence>
<evidence type="ECO:0000313" key="4">
    <source>
        <dbReference type="Proteomes" id="UP000198848"/>
    </source>
</evidence>